<dbReference type="PANTHER" id="PTHR43217">
    <property type="entry name" value="SUCCINATE SEMIALDEHYDE DEHYDROGENASE [NAD(P)+] SAD"/>
    <property type="match status" value="1"/>
</dbReference>
<dbReference type="Proteomes" id="UP000294723">
    <property type="component" value="Unassembled WGS sequence"/>
</dbReference>
<dbReference type="InterPro" id="IPR016160">
    <property type="entry name" value="Ald_DH_CS_CYS"/>
</dbReference>
<protein>
    <submittedName>
        <fullName evidence="5">NAD-dependent succinate-semialdehyde dehydrogenase</fullName>
    </submittedName>
</protein>
<evidence type="ECO:0000256" key="2">
    <source>
        <dbReference type="ARBA" id="ARBA00022857"/>
    </source>
</evidence>
<dbReference type="Gene3D" id="3.40.605.10">
    <property type="entry name" value="Aldehyde Dehydrogenase, Chain A, domain 1"/>
    <property type="match status" value="1"/>
</dbReference>
<evidence type="ECO:0000256" key="3">
    <source>
        <dbReference type="ARBA" id="ARBA00023002"/>
    </source>
</evidence>
<keyword evidence="2" id="KW-0521">NADP</keyword>
<comment type="caution">
    <text evidence="5">The sequence shown here is derived from an EMBL/GenBank/DDBJ whole genome shotgun (WGS) entry which is preliminary data.</text>
</comment>
<evidence type="ECO:0000313" key="6">
    <source>
        <dbReference type="Proteomes" id="UP000294723"/>
    </source>
</evidence>
<dbReference type="FunFam" id="3.40.309.10:FF:000009">
    <property type="entry name" value="Aldehyde dehydrogenase A"/>
    <property type="match status" value="1"/>
</dbReference>
<evidence type="ECO:0000313" key="5">
    <source>
        <dbReference type="EMBL" id="TDD83463.1"/>
    </source>
</evidence>
<proteinExistence type="inferred from homology"/>
<dbReference type="FunFam" id="3.40.605.10:FF:000012">
    <property type="entry name" value="NAD-dependent succinate-semialdehyde dehydrogenase"/>
    <property type="match status" value="1"/>
</dbReference>
<accession>A0A4R5BDX7</accession>
<dbReference type="RefSeq" id="WP_132685663.1">
    <property type="nucleotide sequence ID" value="NZ_SMLA01000053.1"/>
</dbReference>
<dbReference type="InterPro" id="IPR016162">
    <property type="entry name" value="Ald_DH_N"/>
</dbReference>
<dbReference type="EMBL" id="SMLA01000053">
    <property type="protein sequence ID" value="TDD83463.1"/>
    <property type="molecule type" value="Genomic_DNA"/>
</dbReference>
<dbReference type="InterPro" id="IPR047110">
    <property type="entry name" value="GABD/Sad-like"/>
</dbReference>
<keyword evidence="6" id="KW-1185">Reference proteome</keyword>
<dbReference type="InterPro" id="IPR044148">
    <property type="entry name" value="ALDH_GabD1-like"/>
</dbReference>
<dbReference type="AlphaFoldDB" id="A0A4R5BDX7"/>
<name>A0A4R5BDX7_9PSEU</name>
<comment type="similarity">
    <text evidence="1">Belongs to the aldehyde dehydrogenase family.</text>
</comment>
<reference evidence="5 6" key="1">
    <citation type="submission" date="2019-03" db="EMBL/GenBank/DDBJ databases">
        <title>Draft genome sequences of novel Actinobacteria.</title>
        <authorList>
            <person name="Sahin N."/>
            <person name="Ay H."/>
            <person name="Saygin H."/>
        </authorList>
    </citation>
    <scope>NUCLEOTIDE SEQUENCE [LARGE SCALE GENOMIC DNA]</scope>
    <source>
        <strain evidence="5 6">5K548</strain>
    </source>
</reference>
<sequence>MPSYAVTNPMTGEVLQKYPRITDSELGDALDRAGRAHDVLSRQTSLADRIAIIRRVAQLYRERADELGRILSREMGKPLRSAIGEANFSGEIYDYFADHAEEALADRPIALSGGTGSAFIRRNSIGVLLGVMPWNYPYYQVTRFAGPNLLIGNPILLKPSVQCPESALAMVEIFQAAGLPEGAFQSVFVGHEQVSTVVADPRVQGVSVTGSERAGSVIAEQAGRHLKKVVLELGGSDPFIVLSTDDLDAVVTHAVGARAGNTGQACNGAKRFIVIDELYDAFVEKFSAEFAALPAGDPTDVNNKLGPLSSPAAADGLEEQVKRAVDQGATVVTGGTRVGNMFAPTVLTGVEPGNDAYGEEFFGPVAQIFRVSSEEEAVRLANDTEFGLGSYLFTTDPEQADRVADRIEAGMVFVNGTDLEAAELPFGGVKKSGFGRELGPLAFDEFVNNKLVRIAR</sequence>
<dbReference type="InterPro" id="IPR016163">
    <property type="entry name" value="Ald_DH_C"/>
</dbReference>
<dbReference type="Pfam" id="PF00171">
    <property type="entry name" value="Aldedh"/>
    <property type="match status" value="1"/>
</dbReference>
<dbReference type="InterPro" id="IPR016161">
    <property type="entry name" value="Ald_DH/histidinol_DH"/>
</dbReference>
<feature type="domain" description="Aldehyde dehydrogenase" evidence="4">
    <location>
        <begin position="4"/>
        <end position="452"/>
    </location>
</feature>
<dbReference type="GO" id="GO:0004777">
    <property type="term" value="F:succinate-semialdehyde dehydrogenase (NAD+) activity"/>
    <property type="evidence" value="ECO:0007669"/>
    <property type="project" value="TreeGrafter"/>
</dbReference>
<dbReference type="Gene3D" id="3.40.309.10">
    <property type="entry name" value="Aldehyde Dehydrogenase, Chain A, domain 2"/>
    <property type="match status" value="1"/>
</dbReference>
<dbReference type="PANTHER" id="PTHR43217:SF2">
    <property type="entry name" value="SUCCINATE-SEMIALDEHYDE DEHYDROGENASE [NADP(+)]"/>
    <property type="match status" value="1"/>
</dbReference>
<dbReference type="GO" id="GO:0004030">
    <property type="term" value="F:aldehyde dehydrogenase [NAD(P)+] activity"/>
    <property type="evidence" value="ECO:0007669"/>
    <property type="project" value="InterPro"/>
</dbReference>
<dbReference type="PROSITE" id="PS00070">
    <property type="entry name" value="ALDEHYDE_DEHYDR_CYS"/>
    <property type="match status" value="1"/>
</dbReference>
<keyword evidence="3" id="KW-0560">Oxidoreductase</keyword>
<organism evidence="5 6">
    <name type="scientific">Saccharopolyspora karakumensis</name>
    <dbReference type="NCBI Taxonomy" id="2530386"/>
    <lineage>
        <taxon>Bacteria</taxon>
        <taxon>Bacillati</taxon>
        <taxon>Actinomycetota</taxon>
        <taxon>Actinomycetes</taxon>
        <taxon>Pseudonocardiales</taxon>
        <taxon>Pseudonocardiaceae</taxon>
        <taxon>Saccharopolyspora</taxon>
    </lineage>
</organism>
<evidence type="ECO:0000259" key="4">
    <source>
        <dbReference type="Pfam" id="PF00171"/>
    </source>
</evidence>
<evidence type="ECO:0000256" key="1">
    <source>
        <dbReference type="ARBA" id="ARBA00009986"/>
    </source>
</evidence>
<gene>
    <name evidence="5" type="ORF">E1202_25470</name>
</gene>
<dbReference type="InterPro" id="IPR015590">
    <property type="entry name" value="Aldehyde_DH_dom"/>
</dbReference>
<dbReference type="CDD" id="cd07100">
    <property type="entry name" value="ALDH_SSADH1_GabD1"/>
    <property type="match status" value="1"/>
</dbReference>
<dbReference type="SUPFAM" id="SSF53720">
    <property type="entry name" value="ALDH-like"/>
    <property type="match status" value="1"/>
</dbReference>